<dbReference type="Gene3D" id="3.30.230.10">
    <property type="match status" value="1"/>
</dbReference>
<dbReference type="InterPro" id="IPR013750">
    <property type="entry name" value="GHMP_kinase_C_dom"/>
</dbReference>
<feature type="domain" description="GHMP kinase C-terminal" evidence="9">
    <location>
        <begin position="308"/>
        <end position="381"/>
    </location>
</feature>
<evidence type="ECO:0000256" key="7">
    <source>
        <dbReference type="NCBIfam" id="TIGR00131"/>
    </source>
</evidence>
<dbReference type="PANTHER" id="PTHR10457">
    <property type="entry name" value="MEVALONATE KINASE/GALACTOKINASE"/>
    <property type="match status" value="1"/>
</dbReference>
<evidence type="ECO:0000256" key="2">
    <source>
        <dbReference type="ARBA" id="ARBA00022679"/>
    </source>
</evidence>
<keyword evidence="2 11" id="KW-0808">Transferase</keyword>
<dbReference type="PROSITE" id="PS00106">
    <property type="entry name" value="GALACTOKINASE"/>
    <property type="match status" value="1"/>
</dbReference>
<dbReference type="PRINTS" id="PR00959">
    <property type="entry name" value="MEVGALKINASE"/>
</dbReference>
<dbReference type="InterPro" id="IPR019539">
    <property type="entry name" value="GalKase_N"/>
</dbReference>
<organism evidence="11 12">
    <name type="scientific">Pseudonocardia acidicola</name>
    <dbReference type="NCBI Taxonomy" id="2724939"/>
    <lineage>
        <taxon>Bacteria</taxon>
        <taxon>Bacillati</taxon>
        <taxon>Actinomycetota</taxon>
        <taxon>Actinomycetes</taxon>
        <taxon>Pseudonocardiales</taxon>
        <taxon>Pseudonocardiaceae</taxon>
        <taxon>Pseudonocardia</taxon>
    </lineage>
</organism>
<accession>A0ABX1SEM4</accession>
<keyword evidence="3" id="KW-0547">Nucleotide-binding</keyword>
<proteinExistence type="inferred from homology"/>
<dbReference type="GO" id="GO:0004335">
    <property type="term" value="F:galactokinase activity"/>
    <property type="evidence" value="ECO:0007669"/>
    <property type="project" value="UniProtKB-EC"/>
</dbReference>
<dbReference type="EC" id="2.7.1.6" evidence="7"/>
<protein>
    <recommendedName>
        <fullName evidence="7">Galactokinase</fullName>
        <ecNumber evidence="7">2.7.1.6</ecNumber>
    </recommendedName>
</protein>
<evidence type="ECO:0000256" key="3">
    <source>
        <dbReference type="ARBA" id="ARBA00022741"/>
    </source>
</evidence>
<dbReference type="Gene3D" id="3.30.70.890">
    <property type="entry name" value="GHMP kinase, C-terminal domain"/>
    <property type="match status" value="1"/>
</dbReference>
<evidence type="ECO:0000259" key="9">
    <source>
        <dbReference type="Pfam" id="PF08544"/>
    </source>
</evidence>
<evidence type="ECO:0000256" key="4">
    <source>
        <dbReference type="ARBA" id="ARBA00022777"/>
    </source>
</evidence>
<sequence>MTGWHDPSPEVEAAERARRLFTATFGGRAEGVWSAPGRVNLIGEHVDYAGGVCLPFALPHRTYVAVRARSDQRLHVVSDQAGQPWAGRIAEIAPGRPHGWAAYLAGVAWAMQRDGLAGAAGRGVDAAVTSDVPVGAGLSSSAALECALAVALADLYGPGSGEPDDPVRSRIAAACVRAENEIALAATGGMDQTVALRARAGQCLRLDCSDDTDRAVRRLLLDLPAHGLDLLVINTNAPHRLVDGRYRSRRAAVEHAARLLGVPTLRAVASVAQARAGLHAVGETDPVLLARVRHVVTEIRRATAAGDALADGRVRDLAPLLDSSHASLRDDYEVSCPELDSAVDAARGAGALGARMTGGGFGGSAIALVTRSDVSAVAEAVTLAAARRALAAPSFLRAVPSAAAGRSDAPAAPA</sequence>
<evidence type="ECO:0000259" key="8">
    <source>
        <dbReference type="Pfam" id="PF00288"/>
    </source>
</evidence>
<dbReference type="PRINTS" id="PR00473">
    <property type="entry name" value="GALCTOKINASE"/>
</dbReference>
<feature type="domain" description="GHMP kinase N-terminal" evidence="8">
    <location>
        <begin position="103"/>
        <end position="196"/>
    </location>
</feature>
<feature type="domain" description="Galactokinase N-terminal" evidence="10">
    <location>
        <begin position="20"/>
        <end position="67"/>
    </location>
</feature>
<dbReference type="InterPro" id="IPR019741">
    <property type="entry name" value="Galactokinase_CS"/>
</dbReference>
<dbReference type="InterPro" id="IPR036554">
    <property type="entry name" value="GHMP_kinase_C_sf"/>
</dbReference>
<gene>
    <name evidence="11" type="primary">galK</name>
    <name evidence="11" type="ORF">HF526_22180</name>
</gene>
<keyword evidence="6" id="KW-0299">Galactose metabolism</keyword>
<dbReference type="PIRSF" id="PIRSF000530">
    <property type="entry name" value="Galactokinase"/>
    <property type="match status" value="1"/>
</dbReference>
<dbReference type="InterPro" id="IPR006204">
    <property type="entry name" value="GHMP_kinase_N_dom"/>
</dbReference>
<comment type="caution">
    <text evidence="11">The sequence shown here is derived from an EMBL/GenBank/DDBJ whole genome shotgun (WGS) entry which is preliminary data.</text>
</comment>
<dbReference type="InterPro" id="IPR000705">
    <property type="entry name" value="Galactokinase"/>
</dbReference>
<dbReference type="Pfam" id="PF10509">
    <property type="entry name" value="GalKase_gal_bdg"/>
    <property type="match status" value="1"/>
</dbReference>
<keyword evidence="5" id="KW-0067">ATP-binding</keyword>
<dbReference type="Proteomes" id="UP000820669">
    <property type="component" value="Unassembled WGS sequence"/>
</dbReference>
<evidence type="ECO:0000259" key="10">
    <source>
        <dbReference type="Pfam" id="PF10509"/>
    </source>
</evidence>
<dbReference type="InterPro" id="IPR020568">
    <property type="entry name" value="Ribosomal_Su5_D2-typ_SF"/>
</dbReference>
<dbReference type="Pfam" id="PF00288">
    <property type="entry name" value="GHMP_kinases_N"/>
    <property type="match status" value="1"/>
</dbReference>
<keyword evidence="12" id="KW-1185">Reference proteome</keyword>
<comment type="similarity">
    <text evidence="1">Belongs to the GHMP kinase family. GalK subfamily.</text>
</comment>
<evidence type="ECO:0000256" key="5">
    <source>
        <dbReference type="ARBA" id="ARBA00022840"/>
    </source>
</evidence>
<dbReference type="SUPFAM" id="SSF55060">
    <property type="entry name" value="GHMP Kinase, C-terminal domain"/>
    <property type="match status" value="1"/>
</dbReference>
<dbReference type="SUPFAM" id="SSF54211">
    <property type="entry name" value="Ribosomal protein S5 domain 2-like"/>
    <property type="match status" value="1"/>
</dbReference>
<dbReference type="RefSeq" id="WP_169383473.1">
    <property type="nucleotide sequence ID" value="NZ_JAAXLA010000046.1"/>
</dbReference>
<dbReference type="NCBIfam" id="TIGR00131">
    <property type="entry name" value="gal_kin"/>
    <property type="match status" value="1"/>
</dbReference>
<keyword evidence="6" id="KW-0119">Carbohydrate metabolism</keyword>
<evidence type="ECO:0000313" key="12">
    <source>
        <dbReference type="Proteomes" id="UP000820669"/>
    </source>
</evidence>
<dbReference type="InterPro" id="IPR006203">
    <property type="entry name" value="GHMP_knse_ATP-bd_CS"/>
</dbReference>
<dbReference type="InterPro" id="IPR006206">
    <property type="entry name" value="Mevalonate/galactokinase"/>
</dbReference>
<dbReference type="PANTHER" id="PTHR10457:SF7">
    <property type="entry name" value="GALACTOKINASE-RELATED"/>
    <property type="match status" value="1"/>
</dbReference>
<dbReference type="PROSITE" id="PS00627">
    <property type="entry name" value="GHMP_KINASES_ATP"/>
    <property type="match status" value="1"/>
</dbReference>
<dbReference type="Pfam" id="PF08544">
    <property type="entry name" value="GHMP_kinases_C"/>
    <property type="match status" value="1"/>
</dbReference>
<dbReference type="InterPro" id="IPR014721">
    <property type="entry name" value="Ribsml_uS5_D2-typ_fold_subgr"/>
</dbReference>
<name>A0ABX1SEM4_9PSEU</name>
<evidence type="ECO:0000256" key="6">
    <source>
        <dbReference type="ARBA" id="ARBA00023144"/>
    </source>
</evidence>
<evidence type="ECO:0000313" key="11">
    <source>
        <dbReference type="EMBL" id="NMH99995.1"/>
    </source>
</evidence>
<evidence type="ECO:0000256" key="1">
    <source>
        <dbReference type="ARBA" id="ARBA00006566"/>
    </source>
</evidence>
<reference evidence="11 12" key="1">
    <citation type="submission" date="2020-04" db="EMBL/GenBank/DDBJ databases">
        <authorList>
            <person name="Klaysubun C."/>
            <person name="Duangmal K."/>
            <person name="Lipun K."/>
        </authorList>
    </citation>
    <scope>NUCLEOTIDE SEQUENCE [LARGE SCALE GENOMIC DNA]</scope>
    <source>
        <strain evidence="11 12">K10HN5</strain>
    </source>
</reference>
<keyword evidence="4" id="KW-0418">Kinase</keyword>
<dbReference type="EMBL" id="JAAXLA010000046">
    <property type="protein sequence ID" value="NMH99995.1"/>
    <property type="molecule type" value="Genomic_DNA"/>
</dbReference>